<dbReference type="PANTHER" id="PTHR13196">
    <property type="entry name" value="DENN DOMAIN-CONTAINING"/>
    <property type="match status" value="1"/>
</dbReference>
<dbReference type="EMBL" id="VJMH01006958">
    <property type="protein sequence ID" value="KAF0687084.1"/>
    <property type="molecule type" value="Genomic_DNA"/>
</dbReference>
<dbReference type="GO" id="GO:0006897">
    <property type="term" value="P:endocytosis"/>
    <property type="evidence" value="ECO:0007669"/>
    <property type="project" value="TreeGrafter"/>
</dbReference>
<dbReference type="SMART" id="SM00799">
    <property type="entry name" value="DENN"/>
    <property type="match status" value="1"/>
</dbReference>
<dbReference type="GO" id="GO:0005085">
    <property type="term" value="F:guanyl-nucleotide exchange factor activity"/>
    <property type="evidence" value="ECO:0007669"/>
    <property type="project" value="InterPro"/>
</dbReference>
<name>A0A485LGX3_9STRA</name>
<feature type="domain" description="UDENN" evidence="1">
    <location>
        <begin position="5"/>
        <end position="422"/>
    </location>
</feature>
<reference evidence="2" key="2">
    <citation type="submission" date="2019-06" db="EMBL/GenBank/DDBJ databases">
        <title>Genomics analysis of Aphanomyces spp. identifies a new class of oomycete effector associated with host adaptation.</title>
        <authorList>
            <person name="Gaulin E."/>
        </authorList>
    </citation>
    <scope>NUCLEOTIDE SEQUENCE</scope>
    <source>
        <strain evidence="2">CBS 578.67</strain>
    </source>
</reference>
<dbReference type="AlphaFoldDB" id="A0A485LGX3"/>
<dbReference type="Gene3D" id="1.25.40.90">
    <property type="match status" value="1"/>
</dbReference>
<dbReference type="InterPro" id="IPR001194">
    <property type="entry name" value="cDENN_dom"/>
</dbReference>
<gene>
    <name evidence="3" type="primary">Aste57867_21165</name>
    <name evidence="2" type="ORF">As57867_021097</name>
    <name evidence="3" type="ORF">ASTE57867_21165</name>
</gene>
<dbReference type="GO" id="GO:0032456">
    <property type="term" value="P:endocytic recycling"/>
    <property type="evidence" value="ECO:0007669"/>
    <property type="project" value="TreeGrafter"/>
</dbReference>
<dbReference type="GO" id="GO:1901981">
    <property type="term" value="F:phosphatidylinositol phosphate binding"/>
    <property type="evidence" value="ECO:0007669"/>
    <property type="project" value="TreeGrafter"/>
</dbReference>
<dbReference type="EMBL" id="CAADRA010006984">
    <property type="protein sequence ID" value="VFT97839.1"/>
    <property type="molecule type" value="Genomic_DNA"/>
</dbReference>
<organism evidence="3 4">
    <name type="scientific">Aphanomyces stellatus</name>
    <dbReference type="NCBI Taxonomy" id="120398"/>
    <lineage>
        <taxon>Eukaryota</taxon>
        <taxon>Sar</taxon>
        <taxon>Stramenopiles</taxon>
        <taxon>Oomycota</taxon>
        <taxon>Saprolegniomycetes</taxon>
        <taxon>Saprolegniales</taxon>
        <taxon>Verrucalvaceae</taxon>
        <taxon>Aphanomyces</taxon>
    </lineage>
</organism>
<reference evidence="3 4" key="1">
    <citation type="submission" date="2019-03" db="EMBL/GenBank/DDBJ databases">
        <authorList>
            <person name="Gaulin E."/>
            <person name="Dumas B."/>
        </authorList>
    </citation>
    <scope>NUCLEOTIDE SEQUENCE [LARGE SCALE GENOMIC DNA]</scope>
    <source>
        <strain evidence="3">CBS 568.67</strain>
    </source>
</reference>
<evidence type="ECO:0000313" key="2">
    <source>
        <dbReference type="EMBL" id="KAF0687084.1"/>
    </source>
</evidence>
<dbReference type="Gene3D" id="3.30.450.200">
    <property type="match status" value="1"/>
</dbReference>
<keyword evidence="4" id="KW-1185">Reference proteome</keyword>
<dbReference type="InterPro" id="IPR037516">
    <property type="entry name" value="Tripartite_DENN"/>
</dbReference>
<dbReference type="Proteomes" id="UP000332933">
    <property type="component" value="Unassembled WGS sequence"/>
</dbReference>
<accession>A0A485LGX3</accession>
<dbReference type="Pfam" id="PF02141">
    <property type="entry name" value="DENN"/>
    <property type="match status" value="1"/>
</dbReference>
<dbReference type="Pfam" id="PF01417">
    <property type="entry name" value="ENTH"/>
    <property type="match status" value="1"/>
</dbReference>
<sequence length="670" mass="75976">MGLFDDILIVEYHKDTQSPQIAWRFLTDPKCAHGNNNFTFPVGIAAICAPAAGKRQKRGMEFTFTISDGRARQQYGFVKQLFLTNDDESTTVVCILGARPLYVWFTWILRLFHARILHDPSRATAMALLNAIRTEGGDGTAEFSVRDALDGPTQAMYFFPLHPPGEFGMRTMEPHVLSNRSFTSKIKSPTVLLVMLSALLHEQKVLLVHDERDVLRGTCHMLVRLLSPFVWKHLLIPVLPTELLHYAQAPIPFLMGMSSAHYKSASLANVVVFNLQDERIELRHLATGFPTLADECHDIPAAANSMVNFAKLCLHAPTTSSSRDPTGTTTAFRQDLQHCFSNTPDAIEACVHAFFYHLFCNDAQYLRCDMLQNQWVVDTELFLRSRKAIDSASQLRFLAAFCTREVAQVYFHDRLARHATNQFYHGPLSVCLRSGDFTYASLRRLLTRRTTYVQEYPSITQTLNGLLNTQDKASLAMKELRPLADATYNMDQCGLMVDMLWERLNNSDFTTLSSALQILIYMALHGCEIAMEYMRFKECQRDHCAHLKSHSARGIVAAASLLLDFMTTPHRWFAMRKTHSQELWLSTVNFQRLEIRPAHIIPSFQALHHAIGGFHEPVHSINLLDLDFDKPHMLSTMLNGVGGFDSDGFPTKLKHDDPFDTHVSFPTHWG</sequence>
<dbReference type="Gene3D" id="3.40.50.11500">
    <property type="match status" value="1"/>
</dbReference>
<evidence type="ECO:0000313" key="3">
    <source>
        <dbReference type="EMBL" id="VFT97839.1"/>
    </source>
</evidence>
<dbReference type="GO" id="GO:0005829">
    <property type="term" value="C:cytosol"/>
    <property type="evidence" value="ECO:0007669"/>
    <property type="project" value="TreeGrafter"/>
</dbReference>
<dbReference type="InterPro" id="IPR043153">
    <property type="entry name" value="DENN_C"/>
</dbReference>
<dbReference type="SUPFAM" id="SSF48464">
    <property type="entry name" value="ENTH/VHS domain"/>
    <property type="match status" value="1"/>
</dbReference>
<evidence type="ECO:0000313" key="4">
    <source>
        <dbReference type="Proteomes" id="UP000332933"/>
    </source>
</evidence>
<dbReference type="PANTHER" id="PTHR13196:SF14">
    <property type="entry name" value="UDENN DOMAIN-CONTAINING PROTEIN"/>
    <property type="match status" value="1"/>
</dbReference>
<protein>
    <submittedName>
        <fullName evidence="3">Aste57867_21165 protein</fullName>
    </submittedName>
</protein>
<dbReference type="InterPro" id="IPR040032">
    <property type="entry name" value="DENND1A/B/C"/>
</dbReference>
<dbReference type="InterPro" id="IPR008942">
    <property type="entry name" value="ENTH_VHS"/>
</dbReference>
<dbReference type="InterPro" id="IPR013809">
    <property type="entry name" value="ENTH"/>
</dbReference>
<evidence type="ECO:0000259" key="1">
    <source>
        <dbReference type="PROSITE" id="PS50211"/>
    </source>
</evidence>
<dbReference type="OrthoDB" id="10266080at2759"/>
<proteinExistence type="predicted"/>
<dbReference type="PROSITE" id="PS50211">
    <property type="entry name" value="DENN"/>
    <property type="match status" value="1"/>
</dbReference>